<protein>
    <recommendedName>
        <fullName evidence="7">mannonate dehydratase</fullName>
        <ecNumber evidence="7">4.2.1.8</ecNumber>
    </recommendedName>
</protein>
<evidence type="ECO:0000256" key="6">
    <source>
        <dbReference type="ARBA" id="ARBA00007389"/>
    </source>
</evidence>
<accession>A0A222VUV1</accession>
<evidence type="ECO:0000313" key="11">
    <source>
        <dbReference type="EMBL" id="SDD30521.1"/>
    </source>
</evidence>
<dbReference type="EC" id="4.2.1.8" evidence="7"/>
<evidence type="ECO:0000256" key="9">
    <source>
        <dbReference type="ARBA" id="ARBA00023211"/>
    </source>
</evidence>
<evidence type="ECO:0000256" key="2">
    <source>
        <dbReference type="ARBA" id="ARBA00001936"/>
    </source>
</evidence>
<dbReference type="STRING" id="530584.SAMN05421630_107208"/>
<dbReference type="Pfam" id="PF03786">
    <property type="entry name" value="UxuA"/>
    <property type="match status" value="2"/>
</dbReference>
<name>A0A222VUV1_9PSEU</name>
<evidence type="ECO:0000256" key="10">
    <source>
        <dbReference type="ARBA" id="ARBA00023239"/>
    </source>
</evidence>
<dbReference type="GO" id="GO:0008927">
    <property type="term" value="F:mannonate dehydratase activity"/>
    <property type="evidence" value="ECO:0007669"/>
    <property type="project" value="UniProtKB-EC"/>
</dbReference>
<evidence type="ECO:0000256" key="7">
    <source>
        <dbReference type="ARBA" id="ARBA00012927"/>
    </source>
</evidence>
<proteinExistence type="inferred from homology"/>
<dbReference type="InterPro" id="IPR036237">
    <property type="entry name" value="Xyl_isomerase-like_sf"/>
</dbReference>
<dbReference type="Proteomes" id="UP000199494">
    <property type="component" value="Unassembled WGS sequence"/>
</dbReference>
<comment type="catalytic activity">
    <reaction evidence="1">
        <text>D-mannonate = 2-dehydro-3-deoxy-D-gluconate + H2O</text>
        <dbReference type="Rhea" id="RHEA:20097"/>
        <dbReference type="ChEBI" id="CHEBI:15377"/>
        <dbReference type="ChEBI" id="CHEBI:17767"/>
        <dbReference type="ChEBI" id="CHEBI:57990"/>
        <dbReference type="EC" id="4.2.1.8"/>
    </reaction>
</comment>
<dbReference type="OrthoDB" id="104997at2"/>
<dbReference type="PANTHER" id="PTHR30387">
    <property type="entry name" value="MANNONATE DEHYDRATASE"/>
    <property type="match status" value="1"/>
</dbReference>
<dbReference type="EMBL" id="FMZE01000007">
    <property type="protein sequence ID" value="SDD30521.1"/>
    <property type="molecule type" value="Genomic_DNA"/>
</dbReference>
<keyword evidence="12" id="KW-1185">Reference proteome</keyword>
<evidence type="ECO:0000256" key="8">
    <source>
        <dbReference type="ARBA" id="ARBA00023004"/>
    </source>
</evidence>
<dbReference type="InterPro" id="IPR006311">
    <property type="entry name" value="TAT_signal"/>
</dbReference>
<evidence type="ECO:0000256" key="1">
    <source>
        <dbReference type="ARBA" id="ARBA00001794"/>
    </source>
</evidence>
<keyword evidence="8" id="KW-0408">Iron</keyword>
<organism evidence="11 12">
    <name type="scientific">Prauserella marina</name>
    <dbReference type="NCBI Taxonomy" id="530584"/>
    <lineage>
        <taxon>Bacteria</taxon>
        <taxon>Bacillati</taxon>
        <taxon>Actinomycetota</taxon>
        <taxon>Actinomycetes</taxon>
        <taxon>Pseudonocardiales</taxon>
        <taxon>Pseudonocardiaceae</taxon>
        <taxon>Prauserella</taxon>
    </lineage>
</organism>
<comment type="similarity">
    <text evidence="6">Belongs to the mannonate dehydratase family.</text>
</comment>
<dbReference type="GO" id="GO:0030145">
    <property type="term" value="F:manganese ion binding"/>
    <property type="evidence" value="ECO:0007669"/>
    <property type="project" value="TreeGrafter"/>
</dbReference>
<keyword evidence="9" id="KW-0464">Manganese</keyword>
<dbReference type="PROSITE" id="PS51318">
    <property type="entry name" value="TAT"/>
    <property type="match status" value="1"/>
</dbReference>
<dbReference type="SUPFAM" id="SSF51658">
    <property type="entry name" value="Xylose isomerase-like"/>
    <property type="match status" value="1"/>
</dbReference>
<comment type="function">
    <text evidence="4">Catalyzes the dehydration of D-mannonate.</text>
</comment>
<keyword evidence="10" id="KW-0456">Lyase</keyword>
<dbReference type="PANTHER" id="PTHR30387:SF2">
    <property type="entry name" value="MANNONATE DEHYDRATASE"/>
    <property type="match status" value="1"/>
</dbReference>
<dbReference type="GO" id="GO:0008198">
    <property type="term" value="F:ferrous iron binding"/>
    <property type="evidence" value="ECO:0007669"/>
    <property type="project" value="TreeGrafter"/>
</dbReference>
<sequence>MERLLNVANNRRNFLRTSASLAAISAVGLGANGATASAETASNGTPPRGPIRAVKWPVLEGPNTPKLCQWFSRTPTEETVRRWRQAGVDHALVTNPLPLPWTAADLRADVKRLEKMGMGLLGVLFSAPESAVLGLPGRDEKINEVKQSIRAAGRAGIPVVEYNWYVHRLSEGYHEVIGRGGAGYTGFDYELDVDGVPVKDLPRPEGVEAYTREQLWDNLEYFLRAVVPVAEAAGVRLAVHPNDPPAPISRGNPQILATFDDWKRLVNSVPSPSNGMTVDPGVTTEIGEDPLEVVRYMGKRDCINHVHFRNVLVEKPYVKYAEVFPDNGQVDMFAFMRELVRHDYRYGILAEHPRALDYDRKHDEIGGQYADVGGGGHAGELYDTGYCRALMQAALITEGKVPRR</sequence>
<evidence type="ECO:0000256" key="5">
    <source>
        <dbReference type="ARBA" id="ARBA00004892"/>
    </source>
</evidence>
<reference evidence="11 12" key="1">
    <citation type="submission" date="2016-10" db="EMBL/GenBank/DDBJ databases">
        <authorList>
            <person name="de Groot N.N."/>
        </authorList>
    </citation>
    <scope>NUCLEOTIDE SEQUENCE [LARGE SCALE GENOMIC DNA]</scope>
    <source>
        <strain evidence="11 12">CGMCC 4.5506</strain>
    </source>
</reference>
<gene>
    <name evidence="11" type="ORF">SAMN05421630_107208</name>
</gene>
<dbReference type="InterPro" id="IPR004628">
    <property type="entry name" value="Man_deHydtase"/>
</dbReference>
<evidence type="ECO:0000256" key="4">
    <source>
        <dbReference type="ARBA" id="ARBA00002713"/>
    </source>
</evidence>
<dbReference type="Gene3D" id="3.20.20.150">
    <property type="entry name" value="Divalent-metal-dependent TIM barrel enzymes"/>
    <property type="match status" value="1"/>
</dbReference>
<dbReference type="UniPathway" id="UPA00246"/>
<comment type="cofactor">
    <cofactor evidence="3">
        <name>Fe(2+)</name>
        <dbReference type="ChEBI" id="CHEBI:29033"/>
    </cofactor>
</comment>
<comment type="cofactor">
    <cofactor evidence="2">
        <name>Mn(2+)</name>
        <dbReference type="ChEBI" id="CHEBI:29035"/>
    </cofactor>
</comment>
<evidence type="ECO:0000256" key="3">
    <source>
        <dbReference type="ARBA" id="ARBA00001954"/>
    </source>
</evidence>
<dbReference type="RefSeq" id="WP_091807076.1">
    <property type="nucleotide sequence ID" value="NZ_CP016353.1"/>
</dbReference>
<dbReference type="GO" id="GO:0042840">
    <property type="term" value="P:D-glucuronate catabolic process"/>
    <property type="evidence" value="ECO:0007669"/>
    <property type="project" value="TreeGrafter"/>
</dbReference>
<comment type="pathway">
    <text evidence="5">Carbohydrate metabolism; pentose and glucuronate interconversion.</text>
</comment>
<dbReference type="KEGG" id="pmad:BAY61_24785"/>
<dbReference type="AlphaFoldDB" id="A0A222VUV1"/>
<evidence type="ECO:0000313" key="12">
    <source>
        <dbReference type="Proteomes" id="UP000199494"/>
    </source>
</evidence>